<comment type="caution">
    <text evidence="2">The sequence shown here is derived from an EMBL/GenBank/DDBJ whole genome shotgun (WGS) entry which is preliminary data.</text>
</comment>
<dbReference type="RefSeq" id="WP_149498532.1">
    <property type="nucleotide sequence ID" value="NZ_CP141221.1"/>
</dbReference>
<feature type="coiled-coil region" evidence="1">
    <location>
        <begin position="72"/>
        <end position="106"/>
    </location>
</feature>
<reference evidence="2 3" key="1">
    <citation type="submission" date="2023-06" db="EMBL/GenBank/DDBJ databases">
        <title>Roseiconus lacunae JC819 isolated from Gulf of Mannar region, Tamil Nadu.</title>
        <authorList>
            <person name="Pk S."/>
            <person name="Ch S."/>
            <person name="Ch V.R."/>
        </authorList>
    </citation>
    <scope>NUCLEOTIDE SEQUENCE [LARGE SCALE GENOMIC DNA]</scope>
    <source>
        <strain evidence="2 3">JC819</strain>
    </source>
</reference>
<keyword evidence="2" id="KW-0966">Cell projection</keyword>
<proteinExistence type="predicted"/>
<gene>
    <name evidence="2" type="ORF">QTN89_03645</name>
</gene>
<organism evidence="2 3">
    <name type="scientific">Roseiconus lacunae</name>
    <dbReference type="NCBI Taxonomy" id="2605694"/>
    <lineage>
        <taxon>Bacteria</taxon>
        <taxon>Pseudomonadati</taxon>
        <taxon>Planctomycetota</taxon>
        <taxon>Planctomycetia</taxon>
        <taxon>Pirellulales</taxon>
        <taxon>Pirellulaceae</taxon>
        <taxon>Roseiconus</taxon>
    </lineage>
</organism>
<keyword evidence="3" id="KW-1185">Reference proteome</keyword>
<dbReference type="InterPro" id="IPR053716">
    <property type="entry name" value="Flag_assembly_chemotaxis_eff"/>
</dbReference>
<sequence length="144" mass="16866">MSVQQRLKRTRRICSVEENRLNALIGKRNQIDTQIQSCVEQIKQLIRQRDHETMLASRHPSLEQLTQTHVWIEGLDESIQQQQSHKQELQQQRDELQSEVLGQRTRVRGLEILVDQLQLAVKTEQQAEQFTLADENAIRDFAEG</sequence>
<dbReference type="EMBL" id="JASZZN010000002">
    <property type="protein sequence ID" value="MDM4014512.1"/>
    <property type="molecule type" value="Genomic_DNA"/>
</dbReference>
<evidence type="ECO:0000256" key="1">
    <source>
        <dbReference type="SAM" id="Coils"/>
    </source>
</evidence>
<dbReference type="Proteomes" id="UP001239462">
    <property type="component" value="Unassembled WGS sequence"/>
</dbReference>
<keyword evidence="2" id="KW-0282">Flagellum</keyword>
<keyword evidence="1" id="KW-0175">Coiled coil</keyword>
<accession>A0ABT7PDE2</accession>
<keyword evidence="2" id="KW-0969">Cilium</keyword>
<name>A0ABT7PDE2_9BACT</name>
<evidence type="ECO:0000313" key="2">
    <source>
        <dbReference type="EMBL" id="MDM4014512.1"/>
    </source>
</evidence>
<evidence type="ECO:0000313" key="3">
    <source>
        <dbReference type="Proteomes" id="UP001239462"/>
    </source>
</evidence>
<protein>
    <submittedName>
        <fullName evidence="2">Flagellar FliJ family protein</fullName>
    </submittedName>
</protein>
<dbReference type="Gene3D" id="1.10.287.1700">
    <property type="match status" value="1"/>
</dbReference>